<dbReference type="Proteomes" id="UP000887159">
    <property type="component" value="Unassembled WGS sequence"/>
</dbReference>
<comment type="caution">
    <text evidence="1">The sequence shown here is derived from an EMBL/GenBank/DDBJ whole genome shotgun (WGS) entry which is preliminary data.</text>
</comment>
<evidence type="ECO:0000313" key="2">
    <source>
        <dbReference type="Proteomes" id="UP000887159"/>
    </source>
</evidence>
<dbReference type="EMBL" id="BMAU01021410">
    <property type="protein sequence ID" value="GFY33340.1"/>
    <property type="molecule type" value="Genomic_DNA"/>
</dbReference>
<accession>A0A8X6WEJ0</accession>
<dbReference type="AlphaFoldDB" id="A0A8X6WEJ0"/>
<protein>
    <submittedName>
        <fullName evidence="1">Uncharacterized protein</fullName>
    </submittedName>
</protein>
<proteinExistence type="predicted"/>
<keyword evidence="2" id="KW-1185">Reference proteome</keyword>
<evidence type="ECO:0000313" key="1">
    <source>
        <dbReference type="EMBL" id="GFY33340.1"/>
    </source>
</evidence>
<name>A0A8X6WEJ0_TRICX</name>
<reference evidence="1" key="1">
    <citation type="submission" date="2020-08" db="EMBL/GenBank/DDBJ databases">
        <title>Multicomponent nature underlies the extraordinary mechanical properties of spider dragline silk.</title>
        <authorList>
            <person name="Kono N."/>
            <person name="Nakamura H."/>
            <person name="Mori M."/>
            <person name="Yoshida Y."/>
            <person name="Ohtoshi R."/>
            <person name="Malay A.D."/>
            <person name="Moran D.A.P."/>
            <person name="Tomita M."/>
            <person name="Numata K."/>
            <person name="Arakawa K."/>
        </authorList>
    </citation>
    <scope>NUCLEOTIDE SEQUENCE</scope>
</reference>
<organism evidence="1 2">
    <name type="scientific">Trichonephila clavipes</name>
    <name type="common">Golden silk orbweaver</name>
    <name type="synonym">Nephila clavipes</name>
    <dbReference type="NCBI Taxonomy" id="2585209"/>
    <lineage>
        <taxon>Eukaryota</taxon>
        <taxon>Metazoa</taxon>
        <taxon>Ecdysozoa</taxon>
        <taxon>Arthropoda</taxon>
        <taxon>Chelicerata</taxon>
        <taxon>Arachnida</taxon>
        <taxon>Araneae</taxon>
        <taxon>Araneomorphae</taxon>
        <taxon>Entelegynae</taxon>
        <taxon>Araneoidea</taxon>
        <taxon>Nephilidae</taxon>
        <taxon>Trichonephila</taxon>
    </lineage>
</organism>
<gene>
    <name evidence="1" type="ORF">TNCV_1897921</name>
</gene>
<sequence length="110" mass="12722">MLVNKRLYAVQAWKKVSRTLWLMDQSQVQELLLINRNVFRTIRNTYIAHIRPILEYGVPVYKVASASNLDKLKRVQLSVVRIITGVHIGCQRDIVLHEAESQITKKILIG</sequence>